<proteinExistence type="predicted"/>
<dbReference type="EMBL" id="BLXT01004946">
    <property type="protein sequence ID" value="GFO18239.1"/>
    <property type="molecule type" value="Genomic_DNA"/>
</dbReference>
<sequence length="82" mass="8881">MQQSSQNNGLASPVLEDTHVTRLFCPELGKMTAGDVTRYAGQSRHVSTIWSRVMSIQRILLSNISATAVGPSARPKPHHIAA</sequence>
<keyword evidence="2" id="KW-1185">Reference proteome</keyword>
<dbReference type="Proteomes" id="UP000735302">
    <property type="component" value="Unassembled WGS sequence"/>
</dbReference>
<dbReference type="AlphaFoldDB" id="A0AAV4BIW0"/>
<organism evidence="1 2">
    <name type="scientific">Plakobranchus ocellatus</name>
    <dbReference type="NCBI Taxonomy" id="259542"/>
    <lineage>
        <taxon>Eukaryota</taxon>
        <taxon>Metazoa</taxon>
        <taxon>Spiralia</taxon>
        <taxon>Lophotrochozoa</taxon>
        <taxon>Mollusca</taxon>
        <taxon>Gastropoda</taxon>
        <taxon>Heterobranchia</taxon>
        <taxon>Euthyneura</taxon>
        <taxon>Panpulmonata</taxon>
        <taxon>Sacoglossa</taxon>
        <taxon>Placobranchoidea</taxon>
        <taxon>Plakobranchidae</taxon>
        <taxon>Plakobranchus</taxon>
    </lineage>
</organism>
<evidence type="ECO:0000313" key="2">
    <source>
        <dbReference type="Proteomes" id="UP000735302"/>
    </source>
</evidence>
<comment type="caution">
    <text evidence="1">The sequence shown here is derived from an EMBL/GenBank/DDBJ whole genome shotgun (WGS) entry which is preliminary data.</text>
</comment>
<gene>
    <name evidence="1" type="ORF">PoB_004474400</name>
</gene>
<evidence type="ECO:0000313" key="1">
    <source>
        <dbReference type="EMBL" id="GFO18239.1"/>
    </source>
</evidence>
<name>A0AAV4BIW0_9GAST</name>
<reference evidence="1 2" key="1">
    <citation type="journal article" date="2021" name="Elife">
        <title>Chloroplast acquisition without the gene transfer in kleptoplastic sea slugs, Plakobranchus ocellatus.</title>
        <authorList>
            <person name="Maeda T."/>
            <person name="Takahashi S."/>
            <person name="Yoshida T."/>
            <person name="Shimamura S."/>
            <person name="Takaki Y."/>
            <person name="Nagai Y."/>
            <person name="Toyoda A."/>
            <person name="Suzuki Y."/>
            <person name="Arimoto A."/>
            <person name="Ishii H."/>
            <person name="Satoh N."/>
            <person name="Nishiyama T."/>
            <person name="Hasebe M."/>
            <person name="Maruyama T."/>
            <person name="Minagawa J."/>
            <person name="Obokata J."/>
            <person name="Shigenobu S."/>
        </authorList>
    </citation>
    <scope>NUCLEOTIDE SEQUENCE [LARGE SCALE GENOMIC DNA]</scope>
</reference>
<protein>
    <submittedName>
        <fullName evidence="1">Uncharacterized protein</fullName>
    </submittedName>
</protein>
<accession>A0AAV4BIW0</accession>